<dbReference type="InterPro" id="IPR036259">
    <property type="entry name" value="MFS_trans_sf"/>
</dbReference>
<evidence type="ECO:0000256" key="3">
    <source>
        <dbReference type="ARBA" id="ARBA00009120"/>
    </source>
</evidence>
<feature type="transmembrane region" description="Helical" evidence="8">
    <location>
        <begin position="107"/>
        <end position="131"/>
    </location>
</feature>
<dbReference type="PANTHER" id="PTHR43702">
    <property type="entry name" value="L-FUCOSE-PROTON SYMPORTER"/>
    <property type="match status" value="1"/>
</dbReference>
<evidence type="ECO:0000256" key="5">
    <source>
        <dbReference type="ARBA" id="ARBA00022692"/>
    </source>
</evidence>
<name>A0A5B8YP92_9FLAO</name>
<dbReference type="NCBIfam" id="TIGR01272">
    <property type="entry name" value="gluP"/>
    <property type="match status" value="1"/>
</dbReference>
<dbReference type="AlphaFoldDB" id="A0A5B8YP92"/>
<feature type="transmembrane region" description="Helical" evidence="8">
    <location>
        <begin position="84"/>
        <end position="101"/>
    </location>
</feature>
<keyword evidence="4" id="KW-1003">Cell membrane</keyword>
<feature type="domain" description="Major facilitator superfamily (MFS) profile" evidence="9">
    <location>
        <begin position="15"/>
        <end position="424"/>
    </location>
</feature>
<evidence type="ECO:0000259" key="9">
    <source>
        <dbReference type="PROSITE" id="PS50850"/>
    </source>
</evidence>
<evidence type="ECO:0000256" key="6">
    <source>
        <dbReference type="ARBA" id="ARBA00022989"/>
    </source>
</evidence>
<dbReference type="GO" id="GO:0005354">
    <property type="term" value="F:galactose transmembrane transporter activity"/>
    <property type="evidence" value="ECO:0007669"/>
    <property type="project" value="InterPro"/>
</dbReference>
<dbReference type="RefSeq" id="WP_146835577.1">
    <property type="nucleotide sequence ID" value="NZ_CP042476.1"/>
</dbReference>
<reference evidence="10 11" key="1">
    <citation type="submission" date="2019-08" db="EMBL/GenBank/DDBJ databases">
        <title>Antarcticibacterium arcticum sp. nov., a bacterium isolated from marine sediment of the Canadian Beaufort Sea.</title>
        <authorList>
            <person name="Lee Y.M."/>
            <person name="Baek K."/>
            <person name="Lee D.-H."/>
            <person name="Shin S.C."/>
            <person name="Jin Y.K."/>
            <person name="Park Y."/>
        </authorList>
    </citation>
    <scope>NUCLEOTIDE SEQUENCE [LARGE SCALE GENOMIC DNA]</scope>
    <source>
        <strain evidence="10 11">PAMC 28998</strain>
    </source>
</reference>
<dbReference type="InterPro" id="IPR020846">
    <property type="entry name" value="MFS_dom"/>
</dbReference>
<feature type="transmembrane region" description="Helical" evidence="8">
    <location>
        <begin position="399"/>
        <end position="418"/>
    </location>
</feature>
<evidence type="ECO:0000256" key="1">
    <source>
        <dbReference type="ARBA" id="ARBA00003321"/>
    </source>
</evidence>
<evidence type="ECO:0000313" key="11">
    <source>
        <dbReference type="Proteomes" id="UP000321954"/>
    </source>
</evidence>
<proteinExistence type="inferred from homology"/>
<keyword evidence="11" id="KW-1185">Reference proteome</keyword>
<sequence length="424" mass="45583">MKNPTSNPTGNTTRSIIIIGALFFIFGFVTWLNSVLIPYLKIACELNNFQSYFVVTAFYISYLVMALPSAWVLQKTGYKKGMSLGLLVMAVGAVIFIPAAYSRTYELFLIGLFVQGTGLALLQTAANPYVVVLGPAESAAKRISIMGICNKVAGVLAPIVLGAILFTSGDNLVETVEILQGAEKATALDELAQRVVTPYLVMMAILLILSAWIYFSSLPEVDADAEDEELAKSNLNKTSIFQFPHLFLGTFALFLYVGVEVIAGDTIISYANEAQGIPLSEAKFFASLTLGAMIVGYVIGIFTIPKYITQENALKISAILGLAFGLVAIFGDGFISVLAVALLGIANALVWPAIWPMALAGLGRFTKVGSSFLIMAIAGGAILPLVYGYFADLFNPQQAYWVIIPCYAFILYFATTGYKTGRSA</sequence>
<dbReference type="OrthoDB" id="9795150at2"/>
<dbReference type="InterPro" id="IPR005964">
    <property type="entry name" value="Glc/Gal_transptr_bac"/>
</dbReference>
<dbReference type="Gene3D" id="1.20.1250.20">
    <property type="entry name" value="MFS general substrate transporter like domains"/>
    <property type="match status" value="2"/>
</dbReference>
<dbReference type="Pfam" id="PF07690">
    <property type="entry name" value="MFS_1"/>
    <property type="match status" value="1"/>
</dbReference>
<feature type="transmembrane region" description="Helical" evidence="8">
    <location>
        <begin position="196"/>
        <end position="215"/>
    </location>
</feature>
<dbReference type="GO" id="GO:0005886">
    <property type="term" value="C:plasma membrane"/>
    <property type="evidence" value="ECO:0007669"/>
    <property type="project" value="UniProtKB-SubCell"/>
</dbReference>
<dbReference type="KEGG" id="anp:FK178_12275"/>
<feature type="transmembrane region" description="Helical" evidence="8">
    <location>
        <begin position="313"/>
        <end position="331"/>
    </location>
</feature>
<dbReference type="PANTHER" id="PTHR43702:SF12">
    <property type="entry name" value="N-ACETYL GLUCOSAMINE TRANSPORTER NAGP"/>
    <property type="match status" value="1"/>
</dbReference>
<feature type="transmembrane region" description="Helical" evidence="8">
    <location>
        <begin position="337"/>
        <end position="356"/>
    </location>
</feature>
<feature type="transmembrane region" description="Helical" evidence="8">
    <location>
        <begin position="52"/>
        <end position="72"/>
    </location>
</feature>
<dbReference type="PROSITE" id="PS50850">
    <property type="entry name" value="MFS"/>
    <property type="match status" value="1"/>
</dbReference>
<dbReference type="InterPro" id="IPR011701">
    <property type="entry name" value="MFS"/>
</dbReference>
<comment type="similarity">
    <text evidence="3">Belongs to the major facilitator superfamily. FHS transporter (TC 2.A.1.7) family.</text>
</comment>
<protein>
    <submittedName>
        <fullName evidence="10">Sugar MFS transporter</fullName>
    </submittedName>
</protein>
<keyword evidence="6 8" id="KW-1133">Transmembrane helix</keyword>
<dbReference type="EMBL" id="CP042476">
    <property type="protein sequence ID" value="QED38443.1"/>
    <property type="molecule type" value="Genomic_DNA"/>
</dbReference>
<feature type="transmembrane region" description="Helical" evidence="8">
    <location>
        <begin position="246"/>
        <end position="264"/>
    </location>
</feature>
<dbReference type="GO" id="GO:1904659">
    <property type="term" value="P:D-glucose transmembrane transport"/>
    <property type="evidence" value="ECO:0007669"/>
    <property type="project" value="InterPro"/>
</dbReference>
<dbReference type="InterPro" id="IPR050375">
    <property type="entry name" value="MFS_TsgA-like"/>
</dbReference>
<organism evidence="10 11">
    <name type="scientific">Antarcticibacterium arcticum</name>
    <dbReference type="NCBI Taxonomy" id="2585771"/>
    <lineage>
        <taxon>Bacteria</taxon>
        <taxon>Pseudomonadati</taxon>
        <taxon>Bacteroidota</taxon>
        <taxon>Flavobacteriia</taxon>
        <taxon>Flavobacteriales</taxon>
        <taxon>Flavobacteriaceae</taxon>
        <taxon>Antarcticibacterium</taxon>
    </lineage>
</organism>
<comment type="subcellular location">
    <subcellularLocation>
        <location evidence="2">Cell inner membrane</location>
        <topology evidence="2">Multi-pass membrane protein</topology>
    </subcellularLocation>
</comment>
<dbReference type="GO" id="GO:0055056">
    <property type="term" value="F:D-glucose transmembrane transporter activity"/>
    <property type="evidence" value="ECO:0007669"/>
    <property type="project" value="InterPro"/>
</dbReference>
<evidence type="ECO:0000256" key="2">
    <source>
        <dbReference type="ARBA" id="ARBA00004429"/>
    </source>
</evidence>
<evidence type="ECO:0000313" key="10">
    <source>
        <dbReference type="EMBL" id="QED38443.1"/>
    </source>
</evidence>
<dbReference type="SUPFAM" id="SSF103473">
    <property type="entry name" value="MFS general substrate transporter"/>
    <property type="match status" value="1"/>
</dbReference>
<comment type="function">
    <text evidence="1">Intake of glucose and galactose.</text>
</comment>
<feature type="transmembrane region" description="Helical" evidence="8">
    <location>
        <begin position="368"/>
        <end position="387"/>
    </location>
</feature>
<accession>A0A5B8YP92</accession>
<gene>
    <name evidence="10" type="ORF">FK178_12275</name>
</gene>
<feature type="transmembrane region" description="Helical" evidence="8">
    <location>
        <begin position="143"/>
        <end position="166"/>
    </location>
</feature>
<feature type="transmembrane region" description="Helical" evidence="8">
    <location>
        <begin position="284"/>
        <end position="304"/>
    </location>
</feature>
<keyword evidence="5 8" id="KW-0812">Transmembrane</keyword>
<feature type="transmembrane region" description="Helical" evidence="8">
    <location>
        <begin position="12"/>
        <end position="32"/>
    </location>
</feature>
<evidence type="ECO:0000256" key="7">
    <source>
        <dbReference type="ARBA" id="ARBA00023136"/>
    </source>
</evidence>
<dbReference type="Proteomes" id="UP000321954">
    <property type="component" value="Chromosome"/>
</dbReference>
<dbReference type="CDD" id="cd17394">
    <property type="entry name" value="MFS_FucP_like"/>
    <property type="match status" value="1"/>
</dbReference>
<evidence type="ECO:0000256" key="8">
    <source>
        <dbReference type="SAM" id="Phobius"/>
    </source>
</evidence>
<keyword evidence="7 8" id="KW-0472">Membrane</keyword>
<evidence type="ECO:0000256" key="4">
    <source>
        <dbReference type="ARBA" id="ARBA00022475"/>
    </source>
</evidence>